<sequence length="184" mass="19120">MAAAVCCVLAGCGLVTAGPPDASRDHPHGAITAAGDTDVYSLRVGDCLLSDSGDFDSTATASTAVDSVPVTPCSDPHDAEIYAETMLPAGEYPGDDAVGEQADDFCDAQFTALTGLDYEDAPSLDFSEYTPTEDGWNGDGDRLVQCVLLLPQKVDGSYVDRLRRTPVTDDARRPAGDPTSPATA</sequence>
<evidence type="ECO:0000313" key="5">
    <source>
        <dbReference type="Proteomes" id="UP001157091"/>
    </source>
</evidence>
<evidence type="ECO:0000259" key="3">
    <source>
        <dbReference type="Pfam" id="PF13845"/>
    </source>
</evidence>
<feature type="compositionally biased region" description="Basic and acidic residues" evidence="1">
    <location>
        <begin position="161"/>
        <end position="175"/>
    </location>
</feature>
<proteinExistence type="predicted"/>
<accession>A0ABQ6I4F1</accession>
<protein>
    <recommendedName>
        <fullName evidence="3">Septum formation-related domain-containing protein</fullName>
    </recommendedName>
</protein>
<evidence type="ECO:0000256" key="2">
    <source>
        <dbReference type="SAM" id="SignalP"/>
    </source>
</evidence>
<evidence type="ECO:0000256" key="1">
    <source>
        <dbReference type="SAM" id="MobiDB-lite"/>
    </source>
</evidence>
<comment type="caution">
    <text evidence="4">The sequence shown here is derived from an EMBL/GenBank/DDBJ whole genome shotgun (WGS) entry which is preliminary data.</text>
</comment>
<gene>
    <name evidence="4" type="ORF">GCM10025864_24190</name>
</gene>
<feature type="region of interest" description="Disordered" evidence="1">
    <location>
        <begin position="161"/>
        <end position="184"/>
    </location>
</feature>
<feature type="signal peptide" evidence="2">
    <location>
        <begin position="1"/>
        <end position="17"/>
    </location>
</feature>
<feature type="domain" description="Septum formation-related" evidence="3">
    <location>
        <begin position="62"/>
        <end position="155"/>
    </location>
</feature>
<reference evidence="5" key="1">
    <citation type="journal article" date="2019" name="Int. J. Syst. Evol. Microbiol.">
        <title>The Global Catalogue of Microorganisms (GCM) 10K type strain sequencing project: providing services to taxonomists for standard genome sequencing and annotation.</title>
        <authorList>
            <consortium name="The Broad Institute Genomics Platform"/>
            <consortium name="The Broad Institute Genome Sequencing Center for Infectious Disease"/>
            <person name="Wu L."/>
            <person name="Ma J."/>
        </authorList>
    </citation>
    <scope>NUCLEOTIDE SEQUENCE [LARGE SCALE GENOMIC DNA]</scope>
    <source>
        <strain evidence="5">NBRC 106348</strain>
    </source>
</reference>
<keyword evidence="5" id="KW-1185">Reference proteome</keyword>
<evidence type="ECO:0000313" key="4">
    <source>
        <dbReference type="EMBL" id="GMA24660.1"/>
    </source>
</evidence>
<feature type="chain" id="PRO_5047087147" description="Septum formation-related domain-containing protein" evidence="2">
    <location>
        <begin position="18"/>
        <end position="184"/>
    </location>
</feature>
<dbReference type="Proteomes" id="UP001157091">
    <property type="component" value="Unassembled WGS sequence"/>
</dbReference>
<name>A0ABQ6I4F1_9MICO</name>
<keyword evidence="2" id="KW-0732">Signal</keyword>
<dbReference type="EMBL" id="BSUK01000001">
    <property type="protein sequence ID" value="GMA24660.1"/>
    <property type="molecule type" value="Genomic_DNA"/>
</dbReference>
<dbReference type="Pfam" id="PF13845">
    <property type="entry name" value="Septum_form"/>
    <property type="match status" value="1"/>
</dbReference>
<organism evidence="4 5">
    <name type="scientific">Luteimicrobium album</name>
    <dbReference type="NCBI Taxonomy" id="1054550"/>
    <lineage>
        <taxon>Bacteria</taxon>
        <taxon>Bacillati</taxon>
        <taxon>Actinomycetota</taxon>
        <taxon>Actinomycetes</taxon>
        <taxon>Micrococcales</taxon>
        <taxon>Luteimicrobium</taxon>
    </lineage>
</organism>
<dbReference type="InterPro" id="IPR026004">
    <property type="entry name" value="Septum_form"/>
</dbReference>